<name>A0A2K4ZPV6_9FIRM</name>
<reference evidence="2 3" key="1">
    <citation type="submission" date="2018-01" db="EMBL/GenBank/DDBJ databases">
        <authorList>
            <person name="Gaut B.S."/>
            <person name="Morton B.R."/>
            <person name="Clegg M.T."/>
            <person name="Duvall M.R."/>
        </authorList>
    </citation>
    <scope>NUCLEOTIDE SEQUENCE [LARGE SCALE GENOMIC DNA]</scope>
    <source>
        <strain evidence="2">GP69</strain>
    </source>
</reference>
<proteinExistence type="predicted"/>
<keyword evidence="1" id="KW-0812">Transmembrane</keyword>
<organism evidence="2 3">
    <name type="scientific">Acetatifactor muris</name>
    <dbReference type="NCBI Taxonomy" id="879566"/>
    <lineage>
        <taxon>Bacteria</taxon>
        <taxon>Bacillati</taxon>
        <taxon>Bacillota</taxon>
        <taxon>Clostridia</taxon>
        <taxon>Lachnospirales</taxon>
        <taxon>Lachnospiraceae</taxon>
        <taxon>Acetatifactor</taxon>
    </lineage>
</organism>
<dbReference type="AlphaFoldDB" id="A0A2K4ZPV6"/>
<keyword evidence="3" id="KW-1185">Reference proteome</keyword>
<evidence type="ECO:0000256" key="1">
    <source>
        <dbReference type="SAM" id="Phobius"/>
    </source>
</evidence>
<sequence>MKDRFKLCFVGTILSILYLSIFLFYLIKEPYIIFEIATTILCCFGMHFVWKLAYWLVKGQ</sequence>
<protein>
    <submittedName>
        <fullName evidence="2">Uncharacterized protein</fullName>
    </submittedName>
</protein>
<gene>
    <name evidence="2" type="ORF">AMURIS_05240</name>
</gene>
<feature type="transmembrane region" description="Helical" evidence="1">
    <location>
        <begin position="7"/>
        <end position="27"/>
    </location>
</feature>
<dbReference type="Proteomes" id="UP000236311">
    <property type="component" value="Unassembled WGS sequence"/>
</dbReference>
<feature type="transmembrane region" description="Helical" evidence="1">
    <location>
        <begin position="33"/>
        <end position="57"/>
    </location>
</feature>
<keyword evidence="1" id="KW-1133">Transmembrane helix</keyword>
<dbReference type="EMBL" id="OFSM01000052">
    <property type="protein sequence ID" value="SOY32475.1"/>
    <property type="molecule type" value="Genomic_DNA"/>
</dbReference>
<keyword evidence="1" id="KW-0472">Membrane</keyword>
<evidence type="ECO:0000313" key="3">
    <source>
        <dbReference type="Proteomes" id="UP000236311"/>
    </source>
</evidence>
<accession>A0A2K4ZPV6</accession>
<evidence type="ECO:0000313" key="2">
    <source>
        <dbReference type="EMBL" id="SOY32475.1"/>
    </source>
</evidence>